<name>A0A915CW99_9BILA</name>
<evidence type="ECO:0000256" key="1">
    <source>
        <dbReference type="SAM" id="MobiDB-lite"/>
    </source>
</evidence>
<dbReference type="WBParaSite" id="jg13331">
    <property type="protein sequence ID" value="jg13331"/>
    <property type="gene ID" value="jg13331"/>
</dbReference>
<feature type="region of interest" description="Disordered" evidence="1">
    <location>
        <begin position="244"/>
        <end position="288"/>
    </location>
</feature>
<dbReference type="AlphaFoldDB" id="A0A915CW99"/>
<feature type="compositionally biased region" description="Polar residues" evidence="1">
    <location>
        <begin position="259"/>
        <end position="272"/>
    </location>
</feature>
<dbReference type="Proteomes" id="UP000887574">
    <property type="component" value="Unplaced"/>
</dbReference>
<sequence>MLSTTQLADPCEFPSPTDPVGFSPFTPATFSTICQLDYHQVSYLCDPSGMLSRTEAEILDRQINATGCICPTIPSSNTANRYSQVRQNSIPLACTPQFKRHNNGLRLALALVPFSSINSVNTCLERRKHLARRSGAEEDEDRQMAADKSQPHTYKDAAMAYGQMLVDRWTATSARTGACDVDLFMVYVQHWVPTNLKHPFLVRLFRSRLKRLNHLNTVHSADKDANPFETLLYELTQAIQLINGSTPEQEGGRDEEARQSLSPNKASLNSDDQTNSKKDSQNSSSSTMGGVPSWAYFVGFGLVALVLVTVYAASLVNRKLVSTQQQKKYMAMNARSGGGGAGTGVGAANERWKAGLASSGGNNASATMLQNGMTMSSGGGGAIPQATTKSSMMFRQFSGAGKRGIQKNNPHIQKI</sequence>
<evidence type="ECO:0000256" key="2">
    <source>
        <dbReference type="SAM" id="Phobius"/>
    </source>
</evidence>
<evidence type="ECO:0000313" key="4">
    <source>
        <dbReference type="WBParaSite" id="jg13331"/>
    </source>
</evidence>
<accession>A0A915CW99</accession>
<feature type="transmembrane region" description="Helical" evidence="2">
    <location>
        <begin position="294"/>
        <end position="316"/>
    </location>
</feature>
<organism evidence="3 4">
    <name type="scientific">Ditylenchus dipsaci</name>
    <dbReference type="NCBI Taxonomy" id="166011"/>
    <lineage>
        <taxon>Eukaryota</taxon>
        <taxon>Metazoa</taxon>
        <taxon>Ecdysozoa</taxon>
        <taxon>Nematoda</taxon>
        <taxon>Chromadorea</taxon>
        <taxon>Rhabditida</taxon>
        <taxon>Tylenchina</taxon>
        <taxon>Tylenchomorpha</taxon>
        <taxon>Sphaerularioidea</taxon>
        <taxon>Anguinidae</taxon>
        <taxon>Anguininae</taxon>
        <taxon>Ditylenchus</taxon>
    </lineage>
</organism>
<keyword evidence="2" id="KW-1133">Transmembrane helix</keyword>
<proteinExistence type="predicted"/>
<keyword evidence="2" id="KW-0472">Membrane</keyword>
<keyword evidence="3" id="KW-1185">Reference proteome</keyword>
<keyword evidence="2" id="KW-0812">Transmembrane</keyword>
<evidence type="ECO:0000313" key="3">
    <source>
        <dbReference type="Proteomes" id="UP000887574"/>
    </source>
</evidence>
<feature type="region of interest" description="Disordered" evidence="1">
    <location>
        <begin position="131"/>
        <end position="150"/>
    </location>
</feature>
<protein>
    <submittedName>
        <fullName evidence="4">Uncharacterized protein</fullName>
    </submittedName>
</protein>
<reference evidence="4" key="1">
    <citation type="submission" date="2022-11" db="UniProtKB">
        <authorList>
            <consortium name="WormBaseParasite"/>
        </authorList>
    </citation>
    <scope>IDENTIFICATION</scope>
</reference>